<evidence type="ECO:0000259" key="1">
    <source>
        <dbReference type="Pfam" id="PF22936"/>
    </source>
</evidence>
<comment type="caution">
    <text evidence="2">The sequence shown here is derived from an EMBL/GenBank/DDBJ whole genome shotgun (WGS) entry which is preliminary data.</text>
</comment>
<evidence type="ECO:0000313" key="3">
    <source>
        <dbReference type="Proteomes" id="UP000494106"/>
    </source>
</evidence>
<feature type="domain" description="Retrovirus-related Pol polyprotein from transposon TNT 1-94-like beta-barrel" evidence="1">
    <location>
        <begin position="7"/>
        <end position="45"/>
    </location>
</feature>
<sequence>MKGQIEWLLDSGCTDHIINTEEYFDACETLEKPVKVKIGDGTILENNRRKAEEILEIVHTDVNGPHQTTGYNGEKYFLSFIDDYSCGRAFVAKDIERSRDVTSRARGGAAAQATIATRVGVSCYSSLEIE</sequence>
<proteinExistence type="predicted"/>
<dbReference type="InterPro" id="IPR054722">
    <property type="entry name" value="PolX-like_BBD"/>
</dbReference>
<evidence type="ECO:0000313" key="2">
    <source>
        <dbReference type="EMBL" id="CAB3253225.1"/>
    </source>
</evidence>
<dbReference type="OrthoDB" id="6782018at2759"/>
<reference evidence="2 3" key="1">
    <citation type="submission" date="2020-04" db="EMBL/GenBank/DDBJ databases">
        <authorList>
            <person name="Wallbank WR R."/>
            <person name="Pardo Diaz C."/>
            <person name="Kozak K."/>
            <person name="Martin S."/>
            <person name="Jiggins C."/>
            <person name="Moest M."/>
            <person name="Warren A I."/>
            <person name="Byers J.R.P. K."/>
            <person name="Montejo-Kovacevich G."/>
            <person name="Yen C E."/>
        </authorList>
    </citation>
    <scope>NUCLEOTIDE SEQUENCE [LARGE SCALE GENOMIC DNA]</scope>
</reference>
<dbReference type="Proteomes" id="UP000494106">
    <property type="component" value="Unassembled WGS sequence"/>
</dbReference>
<protein>
    <recommendedName>
        <fullName evidence="1">Retrovirus-related Pol polyprotein from transposon TNT 1-94-like beta-barrel domain-containing protein</fullName>
    </recommendedName>
</protein>
<dbReference type="AlphaFoldDB" id="A0A8S1B1J8"/>
<organism evidence="2 3">
    <name type="scientific">Arctia plantaginis</name>
    <name type="common">Wood tiger moth</name>
    <name type="synonym">Phalaena plantaginis</name>
    <dbReference type="NCBI Taxonomy" id="874455"/>
    <lineage>
        <taxon>Eukaryota</taxon>
        <taxon>Metazoa</taxon>
        <taxon>Ecdysozoa</taxon>
        <taxon>Arthropoda</taxon>
        <taxon>Hexapoda</taxon>
        <taxon>Insecta</taxon>
        <taxon>Pterygota</taxon>
        <taxon>Neoptera</taxon>
        <taxon>Endopterygota</taxon>
        <taxon>Lepidoptera</taxon>
        <taxon>Glossata</taxon>
        <taxon>Ditrysia</taxon>
        <taxon>Noctuoidea</taxon>
        <taxon>Erebidae</taxon>
        <taxon>Arctiinae</taxon>
        <taxon>Arctia</taxon>
    </lineage>
</organism>
<name>A0A8S1B1J8_ARCPL</name>
<accession>A0A8S1B1J8</accession>
<dbReference type="Pfam" id="PF22936">
    <property type="entry name" value="Pol_BBD"/>
    <property type="match status" value="1"/>
</dbReference>
<gene>
    <name evidence="2" type="ORF">APLA_LOCUS13952</name>
</gene>
<keyword evidence="3" id="KW-1185">Reference proteome</keyword>
<dbReference type="EMBL" id="CADEBC010000561">
    <property type="protein sequence ID" value="CAB3253225.1"/>
    <property type="molecule type" value="Genomic_DNA"/>
</dbReference>